<dbReference type="PRINTS" id="PR00080">
    <property type="entry name" value="SDRFAMILY"/>
</dbReference>
<dbReference type="PROSITE" id="PS00061">
    <property type="entry name" value="ADH_SHORT"/>
    <property type="match status" value="1"/>
</dbReference>
<evidence type="ECO:0000259" key="5">
    <source>
        <dbReference type="SMART" id="SM00822"/>
    </source>
</evidence>
<evidence type="ECO:0000256" key="2">
    <source>
        <dbReference type="ARBA" id="ARBA00022857"/>
    </source>
</evidence>
<dbReference type="EC" id="1.1.1.100" evidence="6"/>
<evidence type="ECO:0000313" key="8">
    <source>
        <dbReference type="Proteomes" id="UP000193925"/>
    </source>
</evidence>
<protein>
    <submittedName>
        <fullName evidence="6">Putative 3-oxoacyl-(Acyl-carrier-protein) reductase</fullName>
        <ecNumber evidence="6">1.1.1.100</ecNumber>
    </submittedName>
    <submittedName>
        <fullName evidence="7">Short-chain dehydrogenase/reductase SDR</fullName>
    </submittedName>
</protein>
<evidence type="ECO:0000256" key="4">
    <source>
        <dbReference type="RuleBase" id="RU000363"/>
    </source>
</evidence>
<evidence type="ECO:0000313" key="6">
    <source>
        <dbReference type="EMBL" id="CDQ09135.1"/>
    </source>
</evidence>
<reference evidence="7 8" key="3">
    <citation type="submission" date="2017-03" db="EMBL/GenBank/DDBJ databases">
        <authorList>
            <person name="Regsiter A."/>
            <person name="William W."/>
        </authorList>
    </citation>
    <scope>NUCLEOTIDE SEQUENCE [LARGE SCALE GENOMIC DNA]</scope>
    <source>
        <strain evidence="7">PRJEB5721</strain>
    </source>
</reference>
<dbReference type="AlphaFoldDB" id="A0A060UKX6"/>
<dbReference type="RefSeq" id="WP_035191544.1">
    <property type="nucleotide sequence ID" value="NZ_CCCS020000012.1"/>
</dbReference>
<feature type="domain" description="Ketoreductase" evidence="5">
    <location>
        <begin position="9"/>
        <end position="191"/>
    </location>
</feature>
<dbReference type="EMBL" id="CCCS020000012">
    <property type="protein sequence ID" value="CDQ09135.1"/>
    <property type="molecule type" value="Genomic_DNA"/>
</dbReference>
<comment type="similarity">
    <text evidence="1 4">Belongs to the short-chain dehydrogenases/reductases (SDR) family.</text>
</comment>
<name>A0A060UKX6_9PROT</name>
<keyword evidence="2" id="KW-0521">NADP</keyword>
<dbReference type="Gene3D" id="3.40.50.720">
    <property type="entry name" value="NAD(P)-binding Rossmann-like Domain"/>
    <property type="match status" value="1"/>
</dbReference>
<keyword evidence="8" id="KW-1185">Reference proteome</keyword>
<gene>
    <name evidence="6" type="ORF">AFERRI_20006</name>
    <name evidence="7" type="ORF">AFERRI_20834</name>
</gene>
<dbReference type="InterPro" id="IPR057326">
    <property type="entry name" value="KR_dom"/>
</dbReference>
<dbReference type="GO" id="GO:0004316">
    <property type="term" value="F:3-oxoacyl-[acyl-carrier-protein] reductase (NADPH) activity"/>
    <property type="evidence" value="ECO:0007669"/>
    <property type="project" value="UniProtKB-EC"/>
</dbReference>
<reference evidence="6" key="2">
    <citation type="submission" date="2014-07" db="EMBL/GenBank/DDBJ databases">
        <title>Initial genome analysis of the psychrotolerant acidophile Acidithiobacillus ferrivorans CF27: insights into iron and sulfur oxidation pathways and into biofilm formation.</title>
        <authorList>
            <person name="Talla E."/>
            <person name="Hedrich S."/>
            <person name="Mangenot S."/>
            <person name="Ji B."/>
            <person name="Johnson D.B."/>
            <person name="Barbe V."/>
            <person name="Bonnefoy V."/>
        </authorList>
    </citation>
    <scope>NUCLEOTIDE SEQUENCE [LARGE SCALE GENOMIC DNA]</scope>
    <source>
        <strain evidence="6">CF27</strain>
    </source>
</reference>
<dbReference type="Pfam" id="PF00106">
    <property type="entry name" value="adh_short"/>
    <property type="match status" value="1"/>
</dbReference>
<keyword evidence="3 6" id="KW-0560">Oxidoreductase</keyword>
<dbReference type="InterPro" id="IPR002347">
    <property type="entry name" value="SDR_fam"/>
</dbReference>
<evidence type="ECO:0000256" key="3">
    <source>
        <dbReference type="ARBA" id="ARBA00023002"/>
    </source>
</evidence>
<dbReference type="InterPro" id="IPR020904">
    <property type="entry name" value="Sc_DH/Rdtase_CS"/>
</dbReference>
<dbReference type="SUPFAM" id="SSF51735">
    <property type="entry name" value="NAD(P)-binding Rossmann-fold domains"/>
    <property type="match status" value="1"/>
</dbReference>
<dbReference type="InterPro" id="IPR036291">
    <property type="entry name" value="NAD(P)-bd_dom_sf"/>
</dbReference>
<reference evidence="6" key="1">
    <citation type="submission" date="2014-03" db="EMBL/GenBank/DDBJ databases">
        <authorList>
            <person name="Genoscope - CEA"/>
        </authorList>
    </citation>
    <scope>NUCLEOTIDE SEQUENCE [LARGE SCALE GENOMIC DNA]</scope>
    <source>
        <strain evidence="6">CF27</strain>
    </source>
</reference>
<dbReference type="PANTHER" id="PTHR43391">
    <property type="entry name" value="RETINOL DEHYDROGENASE-RELATED"/>
    <property type="match status" value="1"/>
</dbReference>
<accession>A0A060UKX6</accession>
<dbReference type="SMART" id="SM00822">
    <property type="entry name" value="PKS_KR"/>
    <property type="match status" value="1"/>
</dbReference>
<dbReference type="PANTHER" id="PTHR43391:SF14">
    <property type="entry name" value="DEHYDROGENASE_REDUCTASE SDR FAMILY PROTEIN 7-LIKE"/>
    <property type="match status" value="1"/>
</dbReference>
<evidence type="ECO:0000256" key="1">
    <source>
        <dbReference type="ARBA" id="ARBA00006484"/>
    </source>
</evidence>
<dbReference type="Proteomes" id="UP000193925">
    <property type="component" value="Chromosome AFERRI"/>
</dbReference>
<dbReference type="EMBL" id="LT841305">
    <property type="protein sequence ID" value="SMH66045.1"/>
    <property type="molecule type" value="Genomic_DNA"/>
</dbReference>
<sequence>MKMQDLRGKVAVVTGASSGIGAASARLLAAEGMHVVLAARRQDRLEALASEIGEAALIIPTDVSKEGDVANLFEKVKAHFGGLDLLFNNAGLGYNALFADSKTEEWRETIDANLYGVLRCTHAAIPLLKGRPGGMISTVSSVGGRYGLPGWSVYNATKFAVVGFHDALRKELGPEGIRVALIEPGAVWTEWGFNVTEEAMHERRQSLDALHPEDVAQALVYSFAQPPHVLVEEILVRPVKQIVP</sequence>
<organism evidence="6">
    <name type="scientific">Acidithiobacillus ferrivorans</name>
    <dbReference type="NCBI Taxonomy" id="160808"/>
    <lineage>
        <taxon>Bacteria</taxon>
        <taxon>Pseudomonadati</taxon>
        <taxon>Pseudomonadota</taxon>
        <taxon>Acidithiobacillia</taxon>
        <taxon>Acidithiobacillales</taxon>
        <taxon>Acidithiobacillaceae</taxon>
        <taxon>Acidithiobacillus</taxon>
    </lineage>
</organism>
<evidence type="ECO:0000313" key="7">
    <source>
        <dbReference type="EMBL" id="SMH66045.1"/>
    </source>
</evidence>
<proteinExistence type="inferred from homology"/>
<dbReference type="PRINTS" id="PR00081">
    <property type="entry name" value="GDHRDH"/>
</dbReference>
<dbReference type="FunFam" id="3.40.50.720:FF:000047">
    <property type="entry name" value="NADP-dependent L-serine/L-allo-threonine dehydrogenase"/>
    <property type="match status" value="1"/>
</dbReference>